<proteinExistence type="predicted"/>
<evidence type="ECO:0000313" key="1">
    <source>
        <dbReference type="EMBL" id="MBB3208230.1"/>
    </source>
</evidence>
<comment type="caution">
    <text evidence="1">The sequence shown here is derived from an EMBL/GenBank/DDBJ whole genome shotgun (WGS) entry which is preliminary data.</text>
</comment>
<gene>
    <name evidence="1" type="ORF">FHS27_004057</name>
</gene>
<dbReference type="Proteomes" id="UP000536179">
    <property type="component" value="Unassembled WGS sequence"/>
</dbReference>
<name>A0A7W5E171_9BACT</name>
<accession>A0A7W5E171</accession>
<organism evidence="1 2">
    <name type="scientific">Aporhodopirellula rubra</name>
    <dbReference type="NCBI Taxonomy" id="980271"/>
    <lineage>
        <taxon>Bacteria</taxon>
        <taxon>Pseudomonadati</taxon>
        <taxon>Planctomycetota</taxon>
        <taxon>Planctomycetia</taxon>
        <taxon>Pirellulales</taxon>
        <taxon>Pirellulaceae</taxon>
        <taxon>Aporhodopirellula</taxon>
    </lineage>
</organism>
<dbReference type="AlphaFoldDB" id="A0A7W5E171"/>
<keyword evidence="2" id="KW-1185">Reference proteome</keyword>
<dbReference type="EMBL" id="JACHXU010000014">
    <property type="protein sequence ID" value="MBB3208230.1"/>
    <property type="molecule type" value="Genomic_DNA"/>
</dbReference>
<sequence>MNSNDPSTRLHYQRMLPVFSDDLSSGAIECPEHMFDIVANHADTISHSCWQRRSVFETSASGSSLEVCGLASLRAKRVCRRRNRINHTPTRSSHQNDRLYQSNRTPLQLPKFIGTFDVGSVANSIHATRRRWAVRRSTVQRTFRGGASFPWRANVNLANSLKIVSHPPLAMRETNAGCSRLLLGKLTDT</sequence>
<protein>
    <submittedName>
        <fullName evidence="1">Uncharacterized protein</fullName>
    </submittedName>
</protein>
<evidence type="ECO:0000313" key="2">
    <source>
        <dbReference type="Proteomes" id="UP000536179"/>
    </source>
</evidence>
<reference evidence="1 2" key="1">
    <citation type="submission" date="2020-08" db="EMBL/GenBank/DDBJ databases">
        <title>Genomic Encyclopedia of Type Strains, Phase III (KMG-III): the genomes of soil and plant-associated and newly described type strains.</title>
        <authorList>
            <person name="Whitman W."/>
        </authorList>
    </citation>
    <scope>NUCLEOTIDE SEQUENCE [LARGE SCALE GENOMIC DNA]</scope>
    <source>
        <strain evidence="1 2">CECT 8075</strain>
    </source>
</reference>